<dbReference type="PANTHER" id="PTHR11360">
    <property type="entry name" value="MONOCARBOXYLATE TRANSPORTER"/>
    <property type="match status" value="1"/>
</dbReference>
<keyword evidence="3 5" id="KW-1133">Transmembrane helix</keyword>
<comment type="subcellular location">
    <subcellularLocation>
        <location evidence="1">Membrane</location>
        <topology evidence="1">Multi-pass membrane protein</topology>
    </subcellularLocation>
</comment>
<feature type="transmembrane region" description="Helical" evidence="5">
    <location>
        <begin position="312"/>
        <end position="331"/>
    </location>
</feature>
<feature type="transmembrane region" description="Helical" evidence="5">
    <location>
        <begin position="159"/>
        <end position="178"/>
    </location>
</feature>
<feature type="transmembrane region" description="Helical" evidence="5">
    <location>
        <begin position="36"/>
        <end position="58"/>
    </location>
</feature>
<dbReference type="InterPro" id="IPR011701">
    <property type="entry name" value="MFS"/>
</dbReference>
<organism evidence="7 8">
    <name type="scientific">Roseomonas fluvialis</name>
    <dbReference type="NCBI Taxonomy" id="1750527"/>
    <lineage>
        <taxon>Bacteria</taxon>
        <taxon>Pseudomonadati</taxon>
        <taxon>Pseudomonadota</taxon>
        <taxon>Alphaproteobacteria</taxon>
        <taxon>Acetobacterales</taxon>
        <taxon>Roseomonadaceae</taxon>
        <taxon>Roseomonas</taxon>
    </lineage>
</organism>
<evidence type="ECO:0000256" key="1">
    <source>
        <dbReference type="ARBA" id="ARBA00004141"/>
    </source>
</evidence>
<evidence type="ECO:0000259" key="6">
    <source>
        <dbReference type="PROSITE" id="PS50850"/>
    </source>
</evidence>
<evidence type="ECO:0000256" key="5">
    <source>
        <dbReference type="SAM" id="Phobius"/>
    </source>
</evidence>
<dbReference type="InterPro" id="IPR036259">
    <property type="entry name" value="MFS_trans_sf"/>
</dbReference>
<protein>
    <submittedName>
        <fullName evidence="7">MFS transporter</fullName>
    </submittedName>
</protein>
<feature type="transmembrane region" description="Helical" evidence="5">
    <location>
        <begin position="337"/>
        <end position="359"/>
    </location>
</feature>
<feature type="transmembrane region" description="Helical" evidence="5">
    <location>
        <begin position="70"/>
        <end position="90"/>
    </location>
</feature>
<dbReference type="InterPro" id="IPR050327">
    <property type="entry name" value="Proton-linked_MCT"/>
</dbReference>
<gene>
    <name evidence="7" type="ORF">Rmf_30410</name>
</gene>
<reference evidence="7 8" key="1">
    <citation type="journal article" date="2016" name="Microbes Environ.">
        <title>Phylogenetically diverse aerobic anoxygenic phototrophic bacteria isolated from epilithic biofilms in Tama river, Japan.</title>
        <authorList>
            <person name="Hirose S."/>
            <person name="Matsuura K."/>
            <person name="Haruta S."/>
        </authorList>
    </citation>
    <scope>NUCLEOTIDE SEQUENCE [LARGE SCALE GENOMIC DNA]</scope>
    <source>
        <strain evidence="7 8">S08</strain>
    </source>
</reference>
<keyword evidence="4 5" id="KW-0472">Membrane</keyword>
<dbReference type="PROSITE" id="PS50850">
    <property type="entry name" value="MFS"/>
    <property type="match status" value="1"/>
</dbReference>
<evidence type="ECO:0000256" key="3">
    <source>
        <dbReference type="ARBA" id="ARBA00022989"/>
    </source>
</evidence>
<feature type="domain" description="Major facilitator superfamily (MFS) profile" evidence="6">
    <location>
        <begin position="33"/>
        <end position="425"/>
    </location>
</feature>
<feature type="transmembrane region" description="Helical" evidence="5">
    <location>
        <begin position="371"/>
        <end position="390"/>
    </location>
</feature>
<evidence type="ECO:0000313" key="7">
    <source>
        <dbReference type="EMBL" id="BDG73112.1"/>
    </source>
</evidence>
<dbReference type="PANTHER" id="PTHR11360:SF284">
    <property type="entry name" value="EG:103B4.3 PROTEIN-RELATED"/>
    <property type="match status" value="1"/>
</dbReference>
<feature type="transmembrane region" description="Helical" evidence="5">
    <location>
        <begin position="402"/>
        <end position="421"/>
    </location>
</feature>
<dbReference type="SUPFAM" id="SSF103473">
    <property type="entry name" value="MFS general substrate transporter"/>
    <property type="match status" value="1"/>
</dbReference>
<feature type="transmembrane region" description="Helical" evidence="5">
    <location>
        <begin position="102"/>
        <end position="120"/>
    </location>
</feature>
<accession>A0ABN6P366</accession>
<keyword evidence="2 5" id="KW-0812">Transmembrane</keyword>
<dbReference type="Gene3D" id="1.20.1250.20">
    <property type="entry name" value="MFS general substrate transporter like domains"/>
    <property type="match status" value="2"/>
</dbReference>
<feature type="transmembrane region" description="Helical" evidence="5">
    <location>
        <begin position="190"/>
        <end position="210"/>
    </location>
</feature>
<dbReference type="InterPro" id="IPR020846">
    <property type="entry name" value="MFS_dom"/>
</dbReference>
<evidence type="ECO:0000313" key="8">
    <source>
        <dbReference type="Proteomes" id="UP000831327"/>
    </source>
</evidence>
<feature type="transmembrane region" description="Helical" evidence="5">
    <location>
        <begin position="283"/>
        <end position="305"/>
    </location>
</feature>
<dbReference type="RefSeq" id="WP_244407352.1">
    <property type="nucleotide sequence ID" value="NZ_AP025637.1"/>
</dbReference>
<evidence type="ECO:0000256" key="4">
    <source>
        <dbReference type="ARBA" id="ARBA00023136"/>
    </source>
</evidence>
<dbReference type="Pfam" id="PF07690">
    <property type="entry name" value="MFS_1"/>
    <property type="match status" value="1"/>
</dbReference>
<name>A0ABN6P366_9PROT</name>
<dbReference type="EMBL" id="AP025637">
    <property type="protein sequence ID" value="BDG73112.1"/>
    <property type="molecule type" value="Genomic_DNA"/>
</dbReference>
<keyword evidence="8" id="KW-1185">Reference proteome</keyword>
<proteinExistence type="predicted"/>
<feature type="transmembrane region" description="Helical" evidence="5">
    <location>
        <begin position="251"/>
        <end position="271"/>
    </location>
</feature>
<dbReference type="InterPro" id="IPR005829">
    <property type="entry name" value="Sugar_transporter_CS"/>
</dbReference>
<sequence length="427" mass="42881">MSLQVDTMDRHAALAATVAPAARDAKSQEFVLGWRLLAGAFLLNMVGFGAIYSYAAFADDLAAAFGGSRASTALVFALSSACCFAVSGYSGPLADRFGPRPLAIMGMAMVALGLATAAAARSMTEVVICYGVVIGLGTGFAYVPAIAAVQRSFTVGRGLASGIAAAGSGVGTAMVLPMAELLSAFGDWRFAFAASGIGAGIVGLAGAMLMPGMPPRRGATALQASAREIGAQRLNVAPGAKAVSGRGFVTLYLGVLLVSVTVVLPFSHLVSSAQDLGLNRADALGLLAMIGIASMAGRFVLGALADVAGRRFMFLGSAMTLVAATTLWAMAASPPALIAFAILFGASYGGFIALLPAFAADQFGRQGAGTVIGLLYTSRAVAVLAAPLAAGFAVEALGGHRIPVAVAALVGLAGVMLIMIVPRQRVA</sequence>
<feature type="transmembrane region" description="Helical" evidence="5">
    <location>
        <begin position="126"/>
        <end position="147"/>
    </location>
</feature>
<dbReference type="PROSITE" id="PS00216">
    <property type="entry name" value="SUGAR_TRANSPORT_1"/>
    <property type="match status" value="1"/>
</dbReference>
<dbReference type="Proteomes" id="UP000831327">
    <property type="component" value="Chromosome"/>
</dbReference>
<evidence type="ECO:0000256" key="2">
    <source>
        <dbReference type="ARBA" id="ARBA00022692"/>
    </source>
</evidence>